<dbReference type="AlphaFoldDB" id="A0AAE1I116"/>
<evidence type="ECO:0000259" key="2">
    <source>
        <dbReference type="PROSITE" id="PS51184"/>
    </source>
</evidence>
<dbReference type="PROSITE" id="PS51184">
    <property type="entry name" value="JMJC"/>
    <property type="match status" value="1"/>
</dbReference>
<name>A0AAE1I116_9NEOP</name>
<comment type="caution">
    <text evidence="3">The sequence shown here is derived from an EMBL/GenBank/DDBJ whole genome shotgun (WGS) entry which is preliminary data.</text>
</comment>
<keyword evidence="4" id="KW-1185">Reference proteome</keyword>
<accession>A0AAE1I116</accession>
<sequence length="708" mass="81403">MNSCQKSKGIGFSLLYQTIQMPGELIVLDHQAFHQGFAMDFSVCEAINFGRESWKDIARSGTYCSCDGVLALEFLNAIPETTHKRKSELQDTSYTSLKKSKNDDSDVFNFDSDNTETEDPAKSVVKKGKVTNPLQRGRKALPTLPPAARKGKSVRPVKDDDSDEDECLDEDERLTEDAVHHDSDTESDLDPELNKEQQETNMSSKMKMQQLPYPKLSEDFEIIKCFYTLSLEKTMSEKQAKSFQSMSKTILGYAHMFHPEDENGFVSLADFDKLTEFINILTHEVKLSASTIKCYCENIRKMMQFVEEDLFENEKFVKDLEKFPTLADNLKKAKRGFAPTAKRAVENSHLDVAARQTMNADSLPDDRCWDGFLADSKDRFESCLERLEKANDDMFAELEKQPGASELRPDFNFVVGYIAVSHILISAAIPSEFANCSLAELFQAKIQKSGDRIIHVALHKTGENEQATILVKNDMWPYFARYNNIMKRFKKPKKYLQATIKKRKVELAFPYASTTGFSQHHCVYKELNRWCDLNKKPHFTANLLRKVAETFAEYEESEKARENVRKGLHHSKKTASGYYKKLESKVVMDRKQAVENTINLSKAFSLLRSGDFPVDVYSGRLNRSEFDQLMKTKVDYYGENNELYELYCEKWLELAEPKVIEDAVDYYKGKDISRDRLEAELEDLLQLDDFIYRKADIKRAGMERLNLI</sequence>
<dbReference type="InterPro" id="IPR003347">
    <property type="entry name" value="JmjC_dom"/>
</dbReference>
<feature type="compositionally biased region" description="Basic and acidic residues" evidence="1">
    <location>
        <begin position="175"/>
        <end position="184"/>
    </location>
</feature>
<organism evidence="3 4">
    <name type="scientific">Frankliniella fusca</name>
    <dbReference type="NCBI Taxonomy" id="407009"/>
    <lineage>
        <taxon>Eukaryota</taxon>
        <taxon>Metazoa</taxon>
        <taxon>Ecdysozoa</taxon>
        <taxon>Arthropoda</taxon>
        <taxon>Hexapoda</taxon>
        <taxon>Insecta</taxon>
        <taxon>Pterygota</taxon>
        <taxon>Neoptera</taxon>
        <taxon>Paraneoptera</taxon>
        <taxon>Thysanoptera</taxon>
        <taxon>Terebrantia</taxon>
        <taxon>Thripoidea</taxon>
        <taxon>Thripidae</taxon>
        <taxon>Frankliniella</taxon>
    </lineage>
</organism>
<reference evidence="3" key="2">
    <citation type="journal article" date="2023" name="BMC Genomics">
        <title>Pest status, molecular evolution, and epigenetic factors derived from the genome assembly of Frankliniella fusca, a thysanopteran phytovirus vector.</title>
        <authorList>
            <person name="Catto M.A."/>
            <person name="Labadie P.E."/>
            <person name="Jacobson A.L."/>
            <person name="Kennedy G.G."/>
            <person name="Srinivasan R."/>
            <person name="Hunt B.G."/>
        </authorList>
    </citation>
    <scope>NUCLEOTIDE SEQUENCE</scope>
    <source>
        <strain evidence="3">PL_HMW_Pooled</strain>
    </source>
</reference>
<dbReference type="Proteomes" id="UP001219518">
    <property type="component" value="Unassembled WGS sequence"/>
</dbReference>
<evidence type="ECO:0000256" key="1">
    <source>
        <dbReference type="SAM" id="MobiDB-lite"/>
    </source>
</evidence>
<dbReference type="Gene3D" id="2.60.120.650">
    <property type="entry name" value="Cupin"/>
    <property type="match status" value="1"/>
</dbReference>
<protein>
    <submittedName>
        <fullName evidence="3">Lysine-specific demethylase 4</fullName>
    </submittedName>
</protein>
<feature type="domain" description="JmjC" evidence="2">
    <location>
        <begin position="1"/>
        <end position="66"/>
    </location>
</feature>
<reference evidence="3" key="1">
    <citation type="submission" date="2021-07" db="EMBL/GenBank/DDBJ databases">
        <authorList>
            <person name="Catto M.A."/>
            <person name="Jacobson A."/>
            <person name="Kennedy G."/>
            <person name="Labadie P."/>
            <person name="Hunt B.G."/>
            <person name="Srinivasan R."/>
        </authorList>
    </citation>
    <scope>NUCLEOTIDE SEQUENCE</scope>
    <source>
        <strain evidence="3">PL_HMW_Pooled</strain>
        <tissue evidence="3">Head</tissue>
    </source>
</reference>
<evidence type="ECO:0000313" key="3">
    <source>
        <dbReference type="EMBL" id="KAK3931208.1"/>
    </source>
</evidence>
<feature type="compositionally biased region" description="Acidic residues" evidence="1">
    <location>
        <begin position="160"/>
        <end position="174"/>
    </location>
</feature>
<evidence type="ECO:0000313" key="4">
    <source>
        <dbReference type="Proteomes" id="UP001219518"/>
    </source>
</evidence>
<dbReference type="EMBL" id="JAHWGI010001420">
    <property type="protein sequence ID" value="KAK3931208.1"/>
    <property type="molecule type" value="Genomic_DNA"/>
</dbReference>
<feature type="region of interest" description="Disordered" evidence="1">
    <location>
        <begin position="105"/>
        <end position="208"/>
    </location>
</feature>
<proteinExistence type="predicted"/>
<gene>
    <name evidence="3" type="ORF">KUF71_025352</name>
</gene>